<dbReference type="RefSeq" id="WP_232652791.1">
    <property type="nucleotide sequence ID" value="NZ_JAJSBI010000022.1"/>
</dbReference>
<evidence type="ECO:0000313" key="2">
    <source>
        <dbReference type="Proteomes" id="UP001108029"/>
    </source>
</evidence>
<organism evidence="1 2">
    <name type="scientific">Streptomyces guryensis</name>
    <dbReference type="NCBI Taxonomy" id="2886947"/>
    <lineage>
        <taxon>Bacteria</taxon>
        <taxon>Bacillati</taxon>
        <taxon>Actinomycetota</taxon>
        <taxon>Actinomycetes</taxon>
        <taxon>Kitasatosporales</taxon>
        <taxon>Streptomycetaceae</taxon>
        <taxon>Streptomyces</taxon>
    </lineage>
</organism>
<gene>
    <name evidence="1" type="ORF">LJ657_34195</name>
</gene>
<protein>
    <submittedName>
        <fullName evidence="1">DUF4143 domain-containing protein</fullName>
    </submittedName>
</protein>
<evidence type="ECO:0000313" key="1">
    <source>
        <dbReference type="EMBL" id="MCD9878577.1"/>
    </source>
</evidence>
<keyword evidence="2" id="KW-1185">Reference proteome</keyword>
<comment type="caution">
    <text evidence="1">The sequence shown here is derived from an EMBL/GenBank/DDBJ whole genome shotgun (WGS) entry which is preliminary data.</text>
</comment>
<dbReference type="EMBL" id="JAJSBI010000022">
    <property type="protein sequence ID" value="MCD9878577.1"/>
    <property type="molecule type" value="Genomic_DNA"/>
</dbReference>
<reference evidence="1" key="1">
    <citation type="submission" date="2021-12" db="EMBL/GenBank/DDBJ databases">
        <authorList>
            <person name="Lee J.-H."/>
            <person name="Kim S.-B."/>
        </authorList>
    </citation>
    <scope>NUCLEOTIDE SEQUENCE</scope>
    <source>
        <strain evidence="1">NR30</strain>
    </source>
</reference>
<dbReference type="Proteomes" id="UP001108029">
    <property type="component" value="Unassembled WGS sequence"/>
</dbReference>
<name>A0A9Q3ZBF7_9ACTN</name>
<sequence length="307" mass="34829">MLDNLPAYDQAMTDRPFPTPSSDDVIAALERTGFLLEQRVAQEVRAAGFYVQTGRAFRDPEEGKSREVDVYAFKRLFVNEKGDISLGVKLLIECKKSTGPYVVLGRKLSDDERNRSPHSHAMPINSVKWEEKGEGLRIYYKSKSLWNVLGLHELPHSPSRDEKKGLQLVRMHLKNKEWQADNSAIFDSLTLPLMKAVEAFRPPRDKASVIPKYAHMELCFPAVVTSGEVFYVDADAGDPLAERVEWVSIDRDIDMEGMSGNFSMDVVSYDSLGDYLTTRILGFCEEVREVVISDPERLRTREIPSPR</sequence>
<proteinExistence type="predicted"/>
<dbReference type="AlphaFoldDB" id="A0A9Q3ZBF7"/>
<accession>A0A9Q3ZBF7</accession>